<dbReference type="PANTHER" id="PTHR11645">
    <property type="entry name" value="PYRROLINE-5-CARBOXYLATE REDUCTASE"/>
    <property type="match status" value="1"/>
</dbReference>
<evidence type="ECO:0000256" key="12">
    <source>
        <dbReference type="RuleBase" id="RU003903"/>
    </source>
</evidence>
<keyword evidence="4 9" id="KW-0028">Amino-acid biosynthesis</keyword>
<keyword evidence="5 9" id="KW-0641">Proline biosynthesis</keyword>
<evidence type="ECO:0000256" key="10">
    <source>
        <dbReference type="NCBIfam" id="TIGR00112"/>
    </source>
</evidence>
<evidence type="ECO:0000256" key="4">
    <source>
        <dbReference type="ARBA" id="ARBA00022605"/>
    </source>
</evidence>
<dbReference type="SUPFAM" id="SSF51735">
    <property type="entry name" value="NAD(P)-binding Rossmann-fold domains"/>
    <property type="match status" value="1"/>
</dbReference>
<evidence type="ECO:0000256" key="7">
    <source>
        <dbReference type="ARBA" id="ARBA00023002"/>
    </source>
</evidence>
<keyword evidence="16" id="KW-1185">Reference proteome</keyword>
<dbReference type="InterPro" id="IPR028939">
    <property type="entry name" value="P5C_Rdtase_cat_N"/>
</dbReference>
<dbReference type="GO" id="GO:0004735">
    <property type="term" value="F:pyrroline-5-carboxylate reductase activity"/>
    <property type="evidence" value="ECO:0007669"/>
    <property type="project" value="UniProtKB-UniRule"/>
</dbReference>
<dbReference type="AlphaFoldDB" id="A0A398B3E5"/>
<dbReference type="OrthoDB" id="9805754at2"/>
<evidence type="ECO:0000256" key="11">
    <source>
        <dbReference type="PIRSR" id="PIRSR000193-1"/>
    </source>
</evidence>
<dbReference type="GO" id="GO:0005737">
    <property type="term" value="C:cytoplasm"/>
    <property type="evidence" value="ECO:0007669"/>
    <property type="project" value="UniProtKB-SubCell"/>
</dbReference>
<keyword evidence="6 9" id="KW-0521">NADP</keyword>
<dbReference type="EC" id="1.5.1.2" evidence="9 10"/>
<dbReference type="PANTHER" id="PTHR11645:SF0">
    <property type="entry name" value="PYRROLINE-5-CARBOXYLATE REDUCTASE 3"/>
    <property type="match status" value="1"/>
</dbReference>
<dbReference type="Proteomes" id="UP000265816">
    <property type="component" value="Unassembled WGS sequence"/>
</dbReference>
<feature type="binding site" evidence="11">
    <location>
        <begin position="8"/>
        <end position="13"/>
    </location>
    <ligand>
        <name>NADP(+)</name>
        <dbReference type="ChEBI" id="CHEBI:58349"/>
    </ligand>
</feature>
<dbReference type="Pfam" id="PF14748">
    <property type="entry name" value="P5CR_dimer"/>
    <property type="match status" value="1"/>
</dbReference>
<reference evidence="15 16" key="1">
    <citation type="submission" date="2018-08" db="EMBL/GenBank/DDBJ databases">
        <title>Bacillus jemisoniae sp. nov., Bacillus chryseoplanitiae sp. nov., Bacillus resnikiae sp. nov., and Bacillus frankliniae sp. nov., isolated from Viking spacecraft and associated surfaces.</title>
        <authorList>
            <person name="Seuylemezian A."/>
            <person name="Vaishampayan P."/>
        </authorList>
    </citation>
    <scope>NUCLEOTIDE SEQUENCE [LARGE SCALE GENOMIC DNA]</scope>
    <source>
        <strain evidence="15 16">JJ-247</strain>
    </source>
</reference>
<dbReference type="InterPro" id="IPR053790">
    <property type="entry name" value="P5CR-like_CS"/>
</dbReference>
<comment type="similarity">
    <text evidence="2 9 12">Belongs to the pyrroline-5-carboxylate reductase family.</text>
</comment>
<evidence type="ECO:0000256" key="1">
    <source>
        <dbReference type="ARBA" id="ARBA00004496"/>
    </source>
</evidence>
<dbReference type="InterPro" id="IPR000304">
    <property type="entry name" value="Pyrroline-COOH_reductase"/>
</dbReference>
<comment type="catalytic activity">
    <reaction evidence="9 12">
        <text>L-proline + NADP(+) = (S)-1-pyrroline-5-carboxylate + NADPH + 2 H(+)</text>
        <dbReference type="Rhea" id="RHEA:14109"/>
        <dbReference type="ChEBI" id="CHEBI:15378"/>
        <dbReference type="ChEBI" id="CHEBI:17388"/>
        <dbReference type="ChEBI" id="CHEBI:57783"/>
        <dbReference type="ChEBI" id="CHEBI:58349"/>
        <dbReference type="ChEBI" id="CHEBI:60039"/>
        <dbReference type="EC" id="1.5.1.2"/>
    </reaction>
</comment>
<evidence type="ECO:0000256" key="3">
    <source>
        <dbReference type="ARBA" id="ARBA00022490"/>
    </source>
</evidence>
<evidence type="ECO:0000256" key="9">
    <source>
        <dbReference type="HAMAP-Rule" id="MF_01925"/>
    </source>
</evidence>
<comment type="catalytic activity">
    <reaction evidence="9">
        <text>L-proline + NAD(+) = (S)-1-pyrroline-5-carboxylate + NADH + 2 H(+)</text>
        <dbReference type="Rhea" id="RHEA:14105"/>
        <dbReference type="ChEBI" id="CHEBI:15378"/>
        <dbReference type="ChEBI" id="CHEBI:17388"/>
        <dbReference type="ChEBI" id="CHEBI:57540"/>
        <dbReference type="ChEBI" id="CHEBI:57945"/>
        <dbReference type="ChEBI" id="CHEBI:60039"/>
        <dbReference type="EC" id="1.5.1.2"/>
    </reaction>
</comment>
<dbReference type="InterPro" id="IPR008927">
    <property type="entry name" value="6-PGluconate_DH-like_C_sf"/>
</dbReference>
<protein>
    <recommendedName>
        <fullName evidence="9 10">Pyrroline-5-carboxylate reductase</fullName>
        <shortName evidence="9">P5C reductase</shortName>
        <shortName evidence="9">P5CR</shortName>
        <ecNumber evidence="9 10">1.5.1.2</ecNumber>
    </recommendedName>
    <alternativeName>
        <fullName evidence="9">PCA reductase</fullName>
    </alternativeName>
</protein>
<evidence type="ECO:0000256" key="8">
    <source>
        <dbReference type="ARBA" id="ARBA00058118"/>
    </source>
</evidence>
<organism evidence="15 16">
    <name type="scientific">Mesobacillus zeae</name>
    <dbReference type="NCBI Taxonomy" id="1917180"/>
    <lineage>
        <taxon>Bacteria</taxon>
        <taxon>Bacillati</taxon>
        <taxon>Bacillota</taxon>
        <taxon>Bacilli</taxon>
        <taxon>Bacillales</taxon>
        <taxon>Bacillaceae</taxon>
        <taxon>Mesobacillus</taxon>
    </lineage>
</organism>
<dbReference type="PROSITE" id="PS00521">
    <property type="entry name" value="P5CR"/>
    <property type="match status" value="1"/>
</dbReference>
<accession>A0A398B3E5</accession>
<evidence type="ECO:0000259" key="14">
    <source>
        <dbReference type="Pfam" id="PF14748"/>
    </source>
</evidence>
<dbReference type="EMBL" id="QWVT01000037">
    <property type="protein sequence ID" value="RID82470.1"/>
    <property type="molecule type" value="Genomic_DNA"/>
</dbReference>
<comment type="pathway">
    <text evidence="9 12">Amino-acid biosynthesis; L-proline biosynthesis; L-proline from L-glutamate 5-semialdehyde: step 1/1.</text>
</comment>
<dbReference type="FunFam" id="1.10.3730.10:FF:000001">
    <property type="entry name" value="Pyrroline-5-carboxylate reductase"/>
    <property type="match status" value="1"/>
</dbReference>
<evidence type="ECO:0000313" key="15">
    <source>
        <dbReference type="EMBL" id="RID82470.1"/>
    </source>
</evidence>
<comment type="function">
    <text evidence="8 9">Catalyzes the reduction of 1-pyrroline-5-carboxylate (PCA) to L-proline.</text>
</comment>
<dbReference type="RefSeq" id="WP_119114408.1">
    <property type="nucleotide sequence ID" value="NZ_CBCSEO010000012.1"/>
</dbReference>
<proteinExistence type="inferred from homology"/>
<dbReference type="PIRSF" id="PIRSF000193">
    <property type="entry name" value="Pyrrol-5-carb_rd"/>
    <property type="match status" value="1"/>
</dbReference>
<evidence type="ECO:0000256" key="6">
    <source>
        <dbReference type="ARBA" id="ARBA00022857"/>
    </source>
</evidence>
<dbReference type="Gene3D" id="1.10.3730.10">
    <property type="entry name" value="ProC C-terminal domain-like"/>
    <property type="match status" value="1"/>
</dbReference>
<dbReference type="HAMAP" id="MF_01925">
    <property type="entry name" value="P5C_reductase"/>
    <property type="match status" value="1"/>
</dbReference>
<sequence length="268" mass="28838">MAREIGFIGCGNMAKAMIGGIVGSGYTHATRVYASNRSMGSLEEMKERFGIHVTTDNAEIARKCDIVFLSVTPDLYEKVIGDIKDIVKENAIMIMIAAGQTIEQNEKRFGRKVKLARAMPNTPVLVGEGMTALSVNNEITKDEKHELKELFESFGKAEYVEEQLMDVVSGVSGSSPAYAYMFIEALADGAVLHGLPRQQAYTFASQAVLGAAKMVLETGIHPGELKDQVCSPGGSTIEAVASLEANGLRSAVIRGLSAAIEKSKRMTE</sequence>
<dbReference type="UniPathway" id="UPA00098">
    <property type="reaction ID" value="UER00361"/>
</dbReference>
<keyword evidence="7 9" id="KW-0560">Oxidoreductase</keyword>
<dbReference type="InterPro" id="IPR029036">
    <property type="entry name" value="P5CR_dimer"/>
</dbReference>
<evidence type="ECO:0000313" key="16">
    <source>
        <dbReference type="Proteomes" id="UP000265816"/>
    </source>
</evidence>
<dbReference type="InterPro" id="IPR036291">
    <property type="entry name" value="NAD(P)-bd_dom_sf"/>
</dbReference>
<dbReference type="FunFam" id="3.40.50.720:FF:000190">
    <property type="entry name" value="Pyrroline-5-carboxylate reductase"/>
    <property type="match status" value="1"/>
</dbReference>
<feature type="domain" description="Pyrroline-5-carboxylate reductase dimerisation" evidence="14">
    <location>
        <begin position="162"/>
        <end position="266"/>
    </location>
</feature>
<evidence type="ECO:0000256" key="2">
    <source>
        <dbReference type="ARBA" id="ARBA00005525"/>
    </source>
</evidence>
<evidence type="ECO:0000256" key="5">
    <source>
        <dbReference type="ARBA" id="ARBA00022650"/>
    </source>
</evidence>
<feature type="domain" description="Pyrroline-5-carboxylate reductase catalytic N-terminal" evidence="13">
    <location>
        <begin position="5"/>
        <end position="98"/>
    </location>
</feature>
<dbReference type="Gene3D" id="3.40.50.720">
    <property type="entry name" value="NAD(P)-binding Rossmann-like Domain"/>
    <property type="match status" value="1"/>
</dbReference>
<dbReference type="NCBIfam" id="TIGR00112">
    <property type="entry name" value="proC"/>
    <property type="match status" value="1"/>
</dbReference>
<feature type="binding site" evidence="11">
    <location>
        <position position="57"/>
    </location>
    <ligand>
        <name>NADPH</name>
        <dbReference type="ChEBI" id="CHEBI:57783"/>
    </ligand>
</feature>
<gene>
    <name evidence="9" type="primary">proC</name>
    <name evidence="15" type="ORF">D1970_18865</name>
</gene>
<dbReference type="GO" id="GO:0055129">
    <property type="term" value="P:L-proline biosynthetic process"/>
    <property type="evidence" value="ECO:0007669"/>
    <property type="project" value="UniProtKB-UniRule"/>
</dbReference>
<comment type="caution">
    <text evidence="15">The sequence shown here is derived from an EMBL/GenBank/DDBJ whole genome shotgun (WGS) entry which is preliminary data.</text>
</comment>
<dbReference type="SUPFAM" id="SSF48179">
    <property type="entry name" value="6-phosphogluconate dehydrogenase C-terminal domain-like"/>
    <property type="match status" value="1"/>
</dbReference>
<evidence type="ECO:0000259" key="13">
    <source>
        <dbReference type="Pfam" id="PF03807"/>
    </source>
</evidence>
<comment type="subcellular location">
    <subcellularLocation>
        <location evidence="1 9">Cytoplasm</location>
    </subcellularLocation>
</comment>
<name>A0A398B3E5_9BACI</name>
<keyword evidence="3 9" id="KW-0963">Cytoplasm</keyword>
<dbReference type="Pfam" id="PF03807">
    <property type="entry name" value="F420_oxidored"/>
    <property type="match status" value="1"/>
</dbReference>